<organism evidence="10 11">
    <name type="scientific">Herbaspirillum rubrisubalbicans</name>
    <dbReference type="NCBI Taxonomy" id="80842"/>
    <lineage>
        <taxon>Bacteria</taxon>
        <taxon>Pseudomonadati</taxon>
        <taxon>Pseudomonadota</taxon>
        <taxon>Betaproteobacteria</taxon>
        <taxon>Burkholderiales</taxon>
        <taxon>Oxalobacteraceae</taxon>
        <taxon>Herbaspirillum</taxon>
    </lineage>
</organism>
<keyword evidence="7" id="KW-0472">Membrane</keyword>
<evidence type="ECO:0000256" key="6">
    <source>
        <dbReference type="ARBA" id="ARBA00022927"/>
    </source>
</evidence>
<evidence type="ECO:0000256" key="3">
    <source>
        <dbReference type="ARBA" id="ARBA00022448"/>
    </source>
</evidence>
<dbReference type="InterPro" id="IPR005565">
    <property type="entry name" value="Hemolysn_activator_HlyB_C"/>
</dbReference>
<comment type="subcellular location">
    <subcellularLocation>
        <location evidence="1">Cell outer membrane</location>
    </subcellularLocation>
</comment>
<dbReference type="Proteomes" id="UP000248631">
    <property type="component" value="Unassembled WGS sequence"/>
</dbReference>
<keyword evidence="4" id="KW-1134">Transmembrane beta strand</keyword>
<accession>A0ABX9BVZ2</accession>
<evidence type="ECO:0000256" key="1">
    <source>
        <dbReference type="ARBA" id="ARBA00004442"/>
    </source>
</evidence>
<dbReference type="InterPro" id="IPR051544">
    <property type="entry name" value="TPS_OM_transporter"/>
</dbReference>
<evidence type="ECO:0000313" key="11">
    <source>
        <dbReference type="Proteomes" id="UP000248631"/>
    </source>
</evidence>
<evidence type="ECO:0000256" key="5">
    <source>
        <dbReference type="ARBA" id="ARBA00022692"/>
    </source>
</evidence>
<gene>
    <name evidence="10" type="ORF">RB24_23310</name>
</gene>
<dbReference type="Pfam" id="PF08479">
    <property type="entry name" value="POTRA_2"/>
    <property type="match status" value="1"/>
</dbReference>
<dbReference type="InterPro" id="IPR013686">
    <property type="entry name" value="Polypept-transport_assoc_ShlB"/>
</dbReference>
<keyword evidence="3" id="KW-0813">Transport</keyword>
<dbReference type="EMBL" id="JUGD01000031">
    <property type="protein sequence ID" value="RAM61948.1"/>
    <property type="molecule type" value="Genomic_DNA"/>
</dbReference>
<feature type="domain" description="POTRA" evidence="9">
    <location>
        <begin position="9"/>
        <end position="83"/>
    </location>
</feature>
<dbReference type="Gene3D" id="3.10.20.310">
    <property type="entry name" value="membrane protein fhac"/>
    <property type="match status" value="1"/>
</dbReference>
<evidence type="ECO:0000256" key="8">
    <source>
        <dbReference type="ARBA" id="ARBA00023237"/>
    </source>
</evidence>
<name>A0ABX9BVZ2_9BURK</name>
<keyword evidence="6" id="KW-0653">Protein transport</keyword>
<protein>
    <recommendedName>
        <fullName evidence="9">POTRA domain-containing protein</fullName>
    </recommendedName>
</protein>
<dbReference type="Pfam" id="PF03865">
    <property type="entry name" value="ShlB"/>
    <property type="match status" value="1"/>
</dbReference>
<evidence type="ECO:0000313" key="10">
    <source>
        <dbReference type="EMBL" id="RAM61948.1"/>
    </source>
</evidence>
<comment type="caution">
    <text evidence="10">The sequence shown here is derived from an EMBL/GenBank/DDBJ whole genome shotgun (WGS) entry which is preliminary data.</text>
</comment>
<sequence length="517" mass="55657">MDEKDKRTIYIKGFRLVGQTVFDEATLLGIAKASPGQYTFGQLEKMARAITTYYRDRGYLVGQAVIPAQKSKDGVIEIRIVEGRLESEASITAQDEDVQKAIRAIYHEVVCAKVESDPQASRCEGVVATDRLVERIVLLAREQTGMKVFGSLSPGTQQGYTHLSLNALYGKKIVGEASFDNSGSSSTGKQHLQGHMVVNSLFAVGDSLDLLLGTSNKPSSYKFFQADYSLPVGAKGWRVGLNLGQTEYYLGSGFSALGANGVSRSVGSYAKYPLLLSSNARTDLTFSAKVGQLKDNNLAFSNPRLYWQTSADLAGRFEDTSLGTPAITLWGAHLDRGGVRITDSNQQAVDSATYQTAGSFDRLSLRGSREQGLGGRWSAYFSGTGTAGDKNMDSYFKFGLGGPYGVRAYPSGEASGDQGVLGTFELRYAADPFDIFSHSITTRVAAFYDRGWVKINASPLAGTRINSYVRAGAGVQLEVTDADRMGLRIFWATPVGTGPSTSDGASSRVGILTNLVF</sequence>
<evidence type="ECO:0000259" key="9">
    <source>
        <dbReference type="PROSITE" id="PS51779"/>
    </source>
</evidence>
<dbReference type="PANTHER" id="PTHR34597:SF1">
    <property type="entry name" value="HEME_HEMOPEXIN TRANSPORTER PROTEIN HUXB"/>
    <property type="match status" value="1"/>
</dbReference>
<proteinExistence type="inferred from homology"/>
<dbReference type="Gene3D" id="2.40.160.50">
    <property type="entry name" value="membrane protein fhac: a member of the omp85/tpsb transporter family"/>
    <property type="match status" value="1"/>
</dbReference>
<comment type="similarity">
    <text evidence="2">Belongs to the TPS (TC 1.B.20) family.</text>
</comment>
<evidence type="ECO:0000256" key="2">
    <source>
        <dbReference type="ARBA" id="ARBA00009055"/>
    </source>
</evidence>
<evidence type="ECO:0000256" key="4">
    <source>
        <dbReference type="ARBA" id="ARBA00022452"/>
    </source>
</evidence>
<keyword evidence="5" id="KW-0812">Transmembrane</keyword>
<evidence type="ECO:0000256" key="7">
    <source>
        <dbReference type="ARBA" id="ARBA00023136"/>
    </source>
</evidence>
<dbReference type="InterPro" id="IPR034746">
    <property type="entry name" value="POTRA"/>
</dbReference>
<reference evidence="10 11" key="1">
    <citation type="submission" date="2014-12" db="EMBL/GenBank/DDBJ databases">
        <title>Complete genome sequence of Herbaspirillum rubrisubalbicans Os38.</title>
        <authorList>
            <person name="Chen M."/>
            <person name="An Q."/>
        </authorList>
    </citation>
    <scope>NUCLEOTIDE SEQUENCE [LARGE SCALE GENOMIC DNA]</scope>
    <source>
        <strain evidence="10 11">Os38</strain>
    </source>
</reference>
<keyword evidence="11" id="KW-1185">Reference proteome</keyword>
<keyword evidence="8" id="KW-0998">Cell outer membrane</keyword>
<dbReference type="PROSITE" id="PS51779">
    <property type="entry name" value="POTRA"/>
    <property type="match status" value="1"/>
</dbReference>
<dbReference type="PANTHER" id="PTHR34597">
    <property type="entry name" value="SLR1661 PROTEIN"/>
    <property type="match status" value="1"/>
</dbReference>